<evidence type="ECO:0000256" key="2">
    <source>
        <dbReference type="ARBA" id="ARBA00022617"/>
    </source>
</evidence>
<evidence type="ECO:0000256" key="1">
    <source>
        <dbReference type="ARBA" id="ARBA00010617"/>
    </source>
</evidence>
<dbReference type="PRINTS" id="PR00463">
    <property type="entry name" value="EP450I"/>
</dbReference>
<dbReference type="InterPro" id="IPR001128">
    <property type="entry name" value="Cyt_P450"/>
</dbReference>
<keyword evidence="2" id="KW-0349">Heme</keyword>
<evidence type="ECO:0000256" key="3">
    <source>
        <dbReference type="ARBA" id="ARBA00022723"/>
    </source>
</evidence>
<dbReference type="GO" id="GO:0004497">
    <property type="term" value="F:monooxygenase activity"/>
    <property type="evidence" value="ECO:0007669"/>
    <property type="project" value="UniProtKB-KW"/>
</dbReference>
<proteinExistence type="inferred from homology"/>
<dbReference type="GO" id="GO:0020037">
    <property type="term" value="F:heme binding"/>
    <property type="evidence" value="ECO:0007669"/>
    <property type="project" value="InterPro"/>
</dbReference>
<dbReference type="InterPro" id="IPR002401">
    <property type="entry name" value="Cyt_P450_E_grp-I"/>
</dbReference>
<dbReference type="Pfam" id="PF00067">
    <property type="entry name" value="p450"/>
    <property type="match status" value="1"/>
</dbReference>
<protein>
    <recommendedName>
        <fullName evidence="8">Cytochrome P450</fullName>
    </recommendedName>
</protein>
<dbReference type="InterPro" id="IPR050196">
    <property type="entry name" value="Cytochrome_P450_Monoox"/>
</dbReference>
<name>A0A381YEK1_9ZZZZ</name>
<evidence type="ECO:0000256" key="5">
    <source>
        <dbReference type="ARBA" id="ARBA00023004"/>
    </source>
</evidence>
<reference evidence="7" key="1">
    <citation type="submission" date="2018-05" db="EMBL/GenBank/DDBJ databases">
        <authorList>
            <person name="Lanie J.A."/>
            <person name="Ng W.-L."/>
            <person name="Kazmierczak K.M."/>
            <person name="Andrzejewski T.M."/>
            <person name="Davidsen T.M."/>
            <person name="Wayne K.J."/>
            <person name="Tettelin H."/>
            <person name="Glass J.I."/>
            <person name="Rusch D."/>
            <person name="Podicherti R."/>
            <person name="Tsui H.-C.T."/>
            <person name="Winkler M.E."/>
        </authorList>
    </citation>
    <scope>NUCLEOTIDE SEQUENCE</scope>
</reference>
<dbReference type="PRINTS" id="PR00385">
    <property type="entry name" value="P450"/>
</dbReference>
<sequence>MFDGKITNLPHIHRVRALLDSRAMIRNPVHVFEKYRTQLGNTFTFHFGGTKRAIISTDPDFIQHVLLKNQANYHKSDIQVKRMGEFQGQGLLNSHGEAWLRQRRHLADGFLRSRLVKLLPFQCEVMDEAMAGFAQRAKEGPVDIYQEMVEVTLKLVGKSLFGQQISEQELQVIAKAVSDIQGFIVRQIVQPYLIPWFRITGQSAHYQKIRIKGDRLISAYIDTRRREDRGNSDLLKHMLETPYEDTGKPMEDSQILIEALQLLIAGNETSSNALAWTFYLLAKHPECIVKIRSEIERTAGKDPLDFAALHRLEFTLQVINEALRLYPPFWMIDRTSMEDDEINGIHIPAGITVIPYIYGTHRNPDFWPDAETFDPSRFERASVKERHTFAHIPFGGGPRICIGSNMALMQILLILVSFIRDYDFELATKRPSKICPMMILRPDGPIQMRFRPVSPVS</sequence>
<evidence type="ECO:0000256" key="4">
    <source>
        <dbReference type="ARBA" id="ARBA00023002"/>
    </source>
</evidence>
<dbReference type="GO" id="GO:0005506">
    <property type="term" value="F:iron ion binding"/>
    <property type="evidence" value="ECO:0007669"/>
    <property type="project" value="InterPro"/>
</dbReference>
<keyword evidence="6" id="KW-0503">Monooxygenase</keyword>
<keyword evidence="3" id="KW-0479">Metal-binding</keyword>
<evidence type="ECO:0008006" key="8">
    <source>
        <dbReference type="Google" id="ProtNLM"/>
    </source>
</evidence>
<dbReference type="SUPFAM" id="SSF48264">
    <property type="entry name" value="Cytochrome P450"/>
    <property type="match status" value="1"/>
</dbReference>
<dbReference type="Gene3D" id="1.10.630.10">
    <property type="entry name" value="Cytochrome P450"/>
    <property type="match status" value="1"/>
</dbReference>
<dbReference type="GO" id="GO:0016705">
    <property type="term" value="F:oxidoreductase activity, acting on paired donors, with incorporation or reduction of molecular oxygen"/>
    <property type="evidence" value="ECO:0007669"/>
    <property type="project" value="InterPro"/>
</dbReference>
<keyword evidence="4" id="KW-0560">Oxidoreductase</keyword>
<evidence type="ECO:0000313" key="7">
    <source>
        <dbReference type="EMBL" id="SVA75425.1"/>
    </source>
</evidence>
<dbReference type="EMBL" id="UINC01018047">
    <property type="protein sequence ID" value="SVA75425.1"/>
    <property type="molecule type" value="Genomic_DNA"/>
</dbReference>
<gene>
    <name evidence="7" type="ORF">METZ01_LOCUS128279</name>
</gene>
<keyword evidence="5" id="KW-0408">Iron</keyword>
<dbReference type="PANTHER" id="PTHR24291:SF50">
    <property type="entry name" value="BIFUNCTIONAL ALBAFLAVENONE MONOOXYGENASE_TERPENE SYNTHASE"/>
    <property type="match status" value="1"/>
</dbReference>
<dbReference type="PROSITE" id="PS00086">
    <property type="entry name" value="CYTOCHROME_P450"/>
    <property type="match status" value="1"/>
</dbReference>
<dbReference type="PANTHER" id="PTHR24291">
    <property type="entry name" value="CYTOCHROME P450 FAMILY 4"/>
    <property type="match status" value="1"/>
</dbReference>
<evidence type="ECO:0000256" key="6">
    <source>
        <dbReference type="ARBA" id="ARBA00023033"/>
    </source>
</evidence>
<dbReference type="AlphaFoldDB" id="A0A381YEK1"/>
<accession>A0A381YEK1</accession>
<comment type="similarity">
    <text evidence="1">Belongs to the cytochrome P450 family.</text>
</comment>
<organism evidence="7">
    <name type="scientific">marine metagenome</name>
    <dbReference type="NCBI Taxonomy" id="408172"/>
    <lineage>
        <taxon>unclassified sequences</taxon>
        <taxon>metagenomes</taxon>
        <taxon>ecological metagenomes</taxon>
    </lineage>
</organism>
<dbReference type="InterPro" id="IPR017972">
    <property type="entry name" value="Cyt_P450_CS"/>
</dbReference>
<dbReference type="InterPro" id="IPR036396">
    <property type="entry name" value="Cyt_P450_sf"/>
</dbReference>